<sequence length="256" mass="29319">APGRRRRQHPDPPGDLRRRPAPRALALRDRARVDRRRARRDAAQSARAARHDLRGPDRLHRLLDRARSRPRVVGDGRALPAPPDAGGRARRAHRHGDPHGQPARGGRRPARQRGGRPRPRPRRLRGGRLRHGDHLRLRLARGRVPGRHHRTRSRDLDGGADRARRQAAQDRPRAATHADRQVDRRGHPRGSDLRLRRPGGRDRQPPARRAGRHHARDRHRRPGRRDRPLLRDDRGGRRPAHPRRPAVDLGDQPGLV</sequence>
<dbReference type="GO" id="GO:0004594">
    <property type="term" value="F:pantothenate kinase activity"/>
    <property type="evidence" value="ECO:0007669"/>
    <property type="project" value="UniProtKB-EC"/>
</dbReference>
<proteinExistence type="predicted"/>
<feature type="compositionally biased region" description="Basic and acidic residues" evidence="1">
    <location>
        <begin position="49"/>
        <end position="67"/>
    </location>
</feature>
<protein>
    <submittedName>
        <fullName evidence="2">Pantothenate kinase type III, CoaX-like</fullName>
        <ecNumber evidence="2">2.7.1.33</ecNumber>
    </submittedName>
</protein>
<name>A0A6J4SJZ3_9ACTN</name>
<keyword evidence="2" id="KW-0808">Transferase</keyword>
<dbReference type="AlphaFoldDB" id="A0A6J4SJZ3"/>
<feature type="compositionally biased region" description="Basic and acidic residues" evidence="1">
    <location>
        <begin position="9"/>
        <end position="18"/>
    </location>
</feature>
<feature type="non-terminal residue" evidence="2">
    <location>
        <position position="1"/>
    </location>
</feature>
<gene>
    <name evidence="2" type="ORF">AVDCRST_MAG38-2790</name>
</gene>
<evidence type="ECO:0000313" key="2">
    <source>
        <dbReference type="EMBL" id="CAA9493730.1"/>
    </source>
</evidence>
<feature type="region of interest" description="Disordered" evidence="1">
    <location>
        <begin position="1"/>
        <end position="256"/>
    </location>
</feature>
<evidence type="ECO:0000256" key="1">
    <source>
        <dbReference type="SAM" id="MobiDB-lite"/>
    </source>
</evidence>
<feature type="compositionally biased region" description="Basic residues" evidence="1">
    <location>
        <begin position="137"/>
        <end position="152"/>
    </location>
</feature>
<organism evidence="2">
    <name type="scientific">uncultured Solirubrobacteraceae bacterium</name>
    <dbReference type="NCBI Taxonomy" id="1162706"/>
    <lineage>
        <taxon>Bacteria</taxon>
        <taxon>Bacillati</taxon>
        <taxon>Actinomycetota</taxon>
        <taxon>Thermoleophilia</taxon>
        <taxon>Solirubrobacterales</taxon>
        <taxon>Solirubrobacteraceae</taxon>
        <taxon>environmental samples</taxon>
    </lineage>
</organism>
<reference evidence="2" key="1">
    <citation type="submission" date="2020-02" db="EMBL/GenBank/DDBJ databases">
        <authorList>
            <person name="Meier V. D."/>
        </authorList>
    </citation>
    <scope>NUCLEOTIDE SEQUENCE</scope>
    <source>
        <strain evidence="2">AVDCRST_MAG38</strain>
    </source>
</reference>
<keyword evidence="2" id="KW-0418">Kinase</keyword>
<dbReference type="EC" id="2.7.1.33" evidence="2"/>
<feature type="compositionally biased region" description="Basic and acidic residues" evidence="1">
    <location>
        <begin position="153"/>
        <end position="205"/>
    </location>
</feature>
<dbReference type="EMBL" id="CADCVJ010000226">
    <property type="protein sequence ID" value="CAA9493730.1"/>
    <property type="molecule type" value="Genomic_DNA"/>
</dbReference>
<accession>A0A6J4SJZ3</accession>
<feature type="compositionally biased region" description="Basic residues" evidence="1">
    <location>
        <begin position="105"/>
        <end position="129"/>
    </location>
</feature>
<feature type="non-terminal residue" evidence="2">
    <location>
        <position position="256"/>
    </location>
</feature>
<feature type="compositionally biased region" description="Basic and acidic residues" evidence="1">
    <location>
        <begin position="225"/>
        <end position="236"/>
    </location>
</feature>
<feature type="compositionally biased region" description="Basic residues" evidence="1">
    <location>
        <begin position="209"/>
        <end position="224"/>
    </location>
</feature>